<organism evidence="3 4">
    <name type="scientific">Actinoplanes philippinensis</name>
    <dbReference type="NCBI Taxonomy" id="35752"/>
    <lineage>
        <taxon>Bacteria</taxon>
        <taxon>Bacillati</taxon>
        <taxon>Actinomycetota</taxon>
        <taxon>Actinomycetes</taxon>
        <taxon>Micromonosporales</taxon>
        <taxon>Micromonosporaceae</taxon>
        <taxon>Actinoplanes</taxon>
    </lineage>
</organism>
<keyword evidence="1" id="KW-0812">Transmembrane</keyword>
<keyword evidence="4" id="KW-1185">Reference proteome</keyword>
<feature type="transmembrane region" description="Helical" evidence="1">
    <location>
        <begin position="55"/>
        <end position="72"/>
    </location>
</feature>
<feature type="transmembrane region" description="Helical" evidence="1">
    <location>
        <begin position="21"/>
        <end position="43"/>
    </location>
</feature>
<gene>
    <name evidence="3" type="ORF">SAMN05421541_10315</name>
</gene>
<dbReference type="Pfam" id="PF00990">
    <property type="entry name" value="GGDEF"/>
    <property type="match status" value="1"/>
</dbReference>
<dbReference type="InterPro" id="IPR029787">
    <property type="entry name" value="Nucleotide_cyclase"/>
</dbReference>
<evidence type="ECO:0000313" key="3">
    <source>
        <dbReference type="EMBL" id="SFE67893.1"/>
    </source>
</evidence>
<dbReference type="SMART" id="SM00267">
    <property type="entry name" value="GGDEF"/>
    <property type="match status" value="1"/>
</dbReference>
<dbReference type="EMBL" id="FONV01000003">
    <property type="protein sequence ID" value="SFE67893.1"/>
    <property type="molecule type" value="Genomic_DNA"/>
</dbReference>
<dbReference type="PROSITE" id="PS50887">
    <property type="entry name" value="GGDEF"/>
    <property type="match status" value="1"/>
</dbReference>
<proteinExistence type="predicted"/>
<feature type="transmembrane region" description="Helical" evidence="1">
    <location>
        <begin position="84"/>
        <end position="106"/>
    </location>
</feature>
<dbReference type="InterPro" id="IPR052163">
    <property type="entry name" value="DGC-Regulatory_Protein"/>
</dbReference>
<dbReference type="NCBIfam" id="TIGR00254">
    <property type="entry name" value="GGDEF"/>
    <property type="match status" value="1"/>
</dbReference>
<dbReference type="Proteomes" id="UP000199645">
    <property type="component" value="Unassembled WGS sequence"/>
</dbReference>
<dbReference type="CDD" id="cd01949">
    <property type="entry name" value="GGDEF"/>
    <property type="match status" value="1"/>
</dbReference>
<dbReference type="PANTHER" id="PTHR46663:SF2">
    <property type="entry name" value="GGDEF DOMAIN-CONTAINING PROTEIN"/>
    <property type="match status" value="1"/>
</dbReference>
<accession>A0A1I2CJ98</accession>
<dbReference type="SUPFAM" id="SSF55073">
    <property type="entry name" value="Nucleotide cyclase"/>
    <property type="match status" value="1"/>
</dbReference>
<dbReference type="InterPro" id="IPR043128">
    <property type="entry name" value="Rev_trsase/Diguanyl_cyclase"/>
</dbReference>
<feature type="transmembrane region" description="Helical" evidence="1">
    <location>
        <begin position="180"/>
        <end position="202"/>
    </location>
</feature>
<feature type="transmembrane region" description="Helical" evidence="1">
    <location>
        <begin position="284"/>
        <end position="301"/>
    </location>
</feature>
<dbReference type="Gene3D" id="3.30.70.270">
    <property type="match status" value="1"/>
</dbReference>
<keyword evidence="1" id="KW-0472">Membrane</keyword>
<feature type="transmembrane region" description="Helical" evidence="1">
    <location>
        <begin position="214"/>
        <end position="234"/>
    </location>
</feature>
<protein>
    <submittedName>
        <fullName evidence="3">Diguanylate cyclase (GGDEF) domain-containing protein</fullName>
    </submittedName>
</protein>
<evidence type="ECO:0000313" key="4">
    <source>
        <dbReference type="Proteomes" id="UP000199645"/>
    </source>
</evidence>
<feature type="transmembrane region" description="Helical" evidence="1">
    <location>
        <begin position="246"/>
        <end position="264"/>
    </location>
</feature>
<dbReference type="RefSeq" id="WP_239143265.1">
    <property type="nucleotide sequence ID" value="NZ_BOMT01000009.1"/>
</dbReference>
<keyword evidence="1" id="KW-1133">Transmembrane helix</keyword>
<name>A0A1I2CJ98_9ACTN</name>
<feature type="transmembrane region" description="Helical" evidence="1">
    <location>
        <begin position="148"/>
        <end position="168"/>
    </location>
</feature>
<feature type="transmembrane region" description="Helical" evidence="1">
    <location>
        <begin position="307"/>
        <end position="326"/>
    </location>
</feature>
<feature type="transmembrane region" description="Helical" evidence="1">
    <location>
        <begin position="118"/>
        <end position="136"/>
    </location>
</feature>
<reference evidence="3 4" key="1">
    <citation type="submission" date="2016-10" db="EMBL/GenBank/DDBJ databases">
        <authorList>
            <person name="de Groot N.N."/>
        </authorList>
    </citation>
    <scope>NUCLEOTIDE SEQUENCE [LARGE SCALE GENOMIC DNA]</scope>
    <source>
        <strain evidence="3 4">DSM 43019</strain>
    </source>
</reference>
<feature type="domain" description="GGDEF" evidence="2">
    <location>
        <begin position="365"/>
        <end position="498"/>
    </location>
</feature>
<dbReference type="PANTHER" id="PTHR46663">
    <property type="entry name" value="DIGUANYLATE CYCLASE DGCT-RELATED"/>
    <property type="match status" value="1"/>
</dbReference>
<evidence type="ECO:0000259" key="2">
    <source>
        <dbReference type="PROSITE" id="PS50887"/>
    </source>
</evidence>
<dbReference type="STRING" id="35752.SAMN05421541_10315"/>
<evidence type="ECO:0000256" key="1">
    <source>
        <dbReference type="SAM" id="Phobius"/>
    </source>
</evidence>
<sequence length="515" mass="54799">MDTASRRTPPSRHRRPASGLPPAYLGLGALYLAALATSTVNLLSPLTWYEPAAEVARISFGVVGLIAAVRAARRPALPPRLRQAWGAVAACFATLVVAVPLLMAFGNAGGAHSHWDDATHVVFVTALLIALQRFPLAPTNRRDRIKAGVDALTVMAGGSVVLWYTAIGPMLHRSGFSADVLFSAAVYPLGDLALLFSAARALLRGADESAQRPLRMLTAGTLILFTGDAVHGFMDGQMEAEMPVSWQFFCWITADALLAGAAMAQVRAAPVSAAERRDLGIGRYLPFLAVAVAQVLMLTEAARDGEFFPWGGLALGGAVLSVLVLYRQTLVQRESDERALTDGLTGLANRSMFRKVSYRTLARGRRMAVLVIDMNGFKEINDTLGHKAGDRVLVEFAGVLRQCVPAPGLPVRLGGDEFAVVLPEINHAEEAYDVAGRLAAALGPVMVDGRLITLAASIGVAVTAPGELTHDEIVHRADLAMYRAKSLGPETRWAIWQESLEPSASTSVDEIAAAA</sequence>
<dbReference type="AlphaFoldDB" id="A0A1I2CJ98"/>
<dbReference type="InterPro" id="IPR000160">
    <property type="entry name" value="GGDEF_dom"/>
</dbReference>